<dbReference type="EMBL" id="NBSH01000024">
    <property type="protein sequence ID" value="ORX33356.1"/>
    <property type="molecule type" value="Genomic_DNA"/>
</dbReference>
<evidence type="ECO:0000256" key="4">
    <source>
        <dbReference type="ARBA" id="ARBA00022692"/>
    </source>
</evidence>
<dbReference type="InParanoid" id="A0A1Y1U750"/>
<dbReference type="AlphaFoldDB" id="A0A1Y1U750"/>
<sequence length="529" mass="59107">MAAGLGVIEQRRAIPLSGKRKPTTKKEYWSFIFFNMYSTANRELRRFPWLTRPALGGAVQNIRQMLLFDAHPSGFMPFANSSQPVNTVLLDINGILAVAGLVLMFIIGPYADYGNWRPWILITTVTIAWAICFGMLAIKNTNQWQVANVLWAIGSLTGSVVGIFYQATYPGLARDLPKVIQSEEDVLNGLKTPEEHDKLDSMERAQVFNYASIFSSVAGLAMYGAAYGLARALQGDGSEAANLRAYHWLIIFYTPLSMIFALPYLCFMQWRPGSAVPAGITMWTSGPRQVVYAAKSILQLKQTLLYLVAYIFLWEAIGAFIGVYAILLLENVHYSPAQSTAFTLVGDVAGGLGTVAIQLLHKKYGFKIKWIMFFGSMTSNFPNLWGAIGTFTNKIGFHHSWEFWFFQVWNMVTACASTYNVTMISEVVPASKLFMFYSLFKTVVGGTGFSGPFIVAAIIKQSHGNSNTAFWFLFAIGSISTVIIFFVDTDKAKIDCAKWAEREAEERYTEEQRVENKLNVEVDEDRHVA</sequence>
<keyword evidence="4 8" id="KW-0812">Transmembrane</keyword>
<comment type="caution">
    <text evidence="9">The sequence shown here is derived from an EMBL/GenBank/DDBJ whole genome shotgun (WGS) entry which is preliminary data.</text>
</comment>
<accession>A0A1Y1U750</accession>
<dbReference type="Proteomes" id="UP000193218">
    <property type="component" value="Unassembled WGS sequence"/>
</dbReference>
<feature type="transmembrane region" description="Helical" evidence="8">
    <location>
        <begin position="372"/>
        <end position="391"/>
    </location>
</feature>
<keyword evidence="10" id="KW-1185">Reference proteome</keyword>
<feature type="transmembrane region" description="Helical" evidence="8">
    <location>
        <begin position="144"/>
        <end position="165"/>
    </location>
</feature>
<keyword evidence="8" id="KW-0029">Amino-acid transport</keyword>
<evidence type="ECO:0000256" key="3">
    <source>
        <dbReference type="ARBA" id="ARBA00022448"/>
    </source>
</evidence>
<evidence type="ECO:0000313" key="9">
    <source>
        <dbReference type="EMBL" id="ORX33356.1"/>
    </source>
</evidence>
<feature type="transmembrane region" description="Helical" evidence="8">
    <location>
        <begin position="246"/>
        <end position="267"/>
    </location>
</feature>
<evidence type="ECO:0000313" key="10">
    <source>
        <dbReference type="Proteomes" id="UP000193218"/>
    </source>
</evidence>
<dbReference type="SUPFAM" id="SSF103473">
    <property type="entry name" value="MFS general substrate transporter"/>
    <property type="match status" value="1"/>
</dbReference>
<feature type="transmembrane region" description="Helical" evidence="8">
    <location>
        <begin position="304"/>
        <end position="329"/>
    </location>
</feature>
<feature type="transmembrane region" description="Helical" evidence="8">
    <location>
        <begin position="403"/>
        <end position="422"/>
    </location>
</feature>
<feature type="transmembrane region" description="Helical" evidence="8">
    <location>
        <begin position="434"/>
        <end position="458"/>
    </location>
</feature>
<feature type="transmembrane region" description="Helical" evidence="8">
    <location>
        <begin position="88"/>
        <end position="107"/>
    </location>
</feature>
<keyword evidence="6 8" id="KW-0072">Autophagy</keyword>
<feature type="transmembrane region" description="Helical" evidence="8">
    <location>
        <begin position="119"/>
        <end position="138"/>
    </location>
</feature>
<dbReference type="Gene3D" id="1.20.1250.20">
    <property type="entry name" value="MFS general substrate transporter like domains"/>
    <property type="match status" value="1"/>
</dbReference>
<dbReference type="GO" id="GO:0005774">
    <property type="term" value="C:vacuolar membrane"/>
    <property type="evidence" value="ECO:0007669"/>
    <property type="project" value="UniProtKB-SubCell"/>
</dbReference>
<reference evidence="9 10" key="1">
    <citation type="submission" date="2017-03" db="EMBL/GenBank/DDBJ databases">
        <title>Widespread Adenine N6-methylation of Active Genes in Fungi.</title>
        <authorList>
            <consortium name="DOE Joint Genome Institute"/>
            <person name="Mondo S.J."/>
            <person name="Dannebaum R.O."/>
            <person name="Kuo R.C."/>
            <person name="Louie K.B."/>
            <person name="Bewick A.J."/>
            <person name="Labutti K."/>
            <person name="Haridas S."/>
            <person name="Kuo A."/>
            <person name="Salamov A."/>
            <person name="Ahrendt S.R."/>
            <person name="Lau R."/>
            <person name="Bowen B.P."/>
            <person name="Lipzen A."/>
            <person name="Sullivan W."/>
            <person name="Andreopoulos W.B."/>
            <person name="Clum A."/>
            <person name="Lindquist E."/>
            <person name="Daum C."/>
            <person name="Northen T.R."/>
            <person name="Ramamoorthy G."/>
            <person name="Schmitz R.J."/>
            <person name="Gryganskyi A."/>
            <person name="Culley D."/>
            <person name="Magnuson J."/>
            <person name="James T.Y."/>
            <person name="O'Malley M.A."/>
            <person name="Stajich J.E."/>
            <person name="Spatafora J.W."/>
            <person name="Visel A."/>
            <person name="Grigoriev I.V."/>
        </authorList>
    </citation>
    <scope>NUCLEOTIDE SEQUENCE [LARGE SCALE GENOMIC DNA]</scope>
    <source>
        <strain evidence="9 10">NRRL Y-17943</strain>
    </source>
</reference>
<keyword evidence="8" id="KW-0926">Vacuole</keyword>
<organism evidence="9 10">
    <name type="scientific">Kockovaella imperatae</name>
    <dbReference type="NCBI Taxonomy" id="4999"/>
    <lineage>
        <taxon>Eukaryota</taxon>
        <taxon>Fungi</taxon>
        <taxon>Dikarya</taxon>
        <taxon>Basidiomycota</taxon>
        <taxon>Agaricomycotina</taxon>
        <taxon>Tremellomycetes</taxon>
        <taxon>Tremellales</taxon>
        <taxon>Cuniculitremaceae</taxon>
        <taxon>Kockovaella</taxon>
    </lineage>
</organism>
<evidence type="ECO:0000256" key="7">
    <source>
        <dbReference type="ARBA" id="ARBA00023136"/>
    </source>
</evidence>
<dbReference type="PANTHER" id="PTHR23519:SF5">
    <property type="entry name" value="AUTOPHAGY-RELATED PROTEIN"/>
    <property type="match status" value="1"/>
</dbReference>
<dbReference type="OrthoDB" id="42657at2759"/>
<comment type="function">
    <text evidence="8">Vacuolar effluxer which mediate the efflux of amino acids resulting from autophagic degradation. The release of autophagic amino acids allows the maintenance of protein synthesis and viability during nitrogen starvation.</text>
</comment>
<evidence type="ECO:0000256" key="1">
    <source>
        <dbReference type="ARBA" id="ARBA00004128"/>
    </source>
</evidence>
<dbReference type="PANTHER" id="PTHR23519">
    <property type="entry name" value="AUTOPHAGY-RELATED PROTEIN 22"/>
    <property type="match status" value="1"/>
</dbReference>
<dbReference type="InterPro" id="IPR036259">
    <property type="entry name" value="MFS_trans_sf"/>
</dbReference>
<name>A0A1Y1U750_9TREE</name>
<keyword evidence="3 8" id="KW-0813">Transport</keyword>
<dbReference type="GO" id="GO:0006914">
    <property type="term" value="P:autophagy"/>
    <property type="evidence" value="ECO:0007669"/>
    <property type="project" value="UniProtKB-KW"/>
</dbReference>
<feature type="transmembrane region" description="Helical" evidence="8">
    <location>
        <begin position="341"/>
        <end position="360"/>
    </location>
</feature>
<feature type="transmembrane region" description="Helical" evidence="8">
    <location>
        <begin position="470"/>
        <end position="487"/>
    </location>
</feature>
<dbReference type="GO" id="GO:0006865">
    <property type="term" value="P:amino acid transport"/>
    <property type="evidence" value="ECO:0007669"/>
    <property type="project" value="UniProtKB-KW"/>
</dbReference>
<protein>
    <recommendedName>
        <fullName evidence="8">Autophagy-related protein</fullName>
    </recommendedName>
</protein>
<dbReference type="RefSeq" id="XP_021867703.1">
    <property type="nucleotide sequence ID" value="XM_022014009.1"/>
</dbReference>
<proteinExistence type="inferred from homology"/>
<keyword evidence="5 8" id="KW-1133">Transmembrane helix</keyword>
<dbReference type="InterPro" id="IPR050495">
    <property type="entry name" value="ATG22/LtaA_families"/>
</dbReference>
<dbReference type="Pfam" id="PF11700">
    <property type="entry name" value="ATG22"/>
    <property type="match status" value="1"/>
</dbReference>
<evidence type="ECO:0000256" key="2">
    <source>
        <dbReference type="ARBA" id="ARBA00006978"/>
    </source>
</evidence>
<keyword evidence="7 8" id="KW-0472">Membrane</keyword>
<evidence type="ECO:0000256" key="8">
    <source>
        <dbReference type="RuleBase" id="RU363073"/>
    </source>
</evidence>
<feature type="transmembrane region" description="Helical" evidence="8">
    <location>
        <begin position="207"/>
        <end position="226"/>
    </location>
</feature>
<gene>
    <name evidence="9" type="ORF">BD324DRAFT_606291</name>
</gene>
<comment type="similarity">
    <text evidence="2 8">Belongs to the ATG22 family.</text>
</comment>
<comment type="subcellular location">
    <subcellularLocation>
        <location evidence="1 8">Vacuole membrane</location>
        <topology evidence="1 8">Multi-pass membrane protein</topology>
    </subcellularLocation>
</comment>
<evidence type="ECO:0000256" key="5">
    <source>
        <dbReference type="ARBA" id="ARBA00022989"/>
    </source>
</evidence>
<dbReference type="InterPro" id="IPR024671">
    <property type="entry name" value="Atg22-like"/>
</dbReference>
<evidence type="ECO:0000256" key="6">
    <source>
        <dbReference type="ARBA" id="ARBA00023006"/>
    </source>
</evidence>
<dbReference type="GeneID" id="33555817"/>